<dbReference type="Proteomes" id="UP001631969">
    <property type="component" value="Unassembled WGS sequence"/>
</dbReference>
<gene>
    <name evidence="1" type="ORF">ACI1P1_14315</name>
</gene>
<name>A0ACC7NXF6_9BACL</name>
<keyword evidence="2" id="KW-1185">Reference proteome</keyword>
<organism evidence="1 2">
    <name type="scientific">Paenibacillus mesotrionivorans</name>
    <dbReference type="NCBI Taxonomy" id="3160968"/>
    <lineage>
        <taxon>Bacteria</taxon>
        <taxon>Bacillati</taxon>
        <taxon>Bacillota</taxon>
        <taxon>Bacilli</taxon>
        <taxon>Bacillales</taxon>
        <taxon>Paenibacillaceae</taxon>
        <taxon>Paenibacillus</taxon>
    </lineage>
</organism>
<protein>
    <submittedName>
        <fullName evidence="1">Uncharacterized protein</fullName>
    </submittedName>
</protein>
<accession>A0ACC7NXF6</accession>
<dbReference type="EMBL" id="JBJURJ010000008">
    <property type="protein sequence ID" value="MFM9329464.1"/>
    <property type="molecule type" value="Genomic_DNA"/>
</dbReference>
<proteinExistence type="predicted"/>
<reference evidence="1" key="1">
    <citation type="submission" date="2024-12" db="EMBL/GenBank/DDBJ databases">
        <authorList>
            <person name="Wu N."/>
        </authorList>
    </citation>
    <scope>NUCLEOTIDE SEQUENCE</scope>
    <source>
        <strain evidence="1">P15</strain>
    </source>
</reference>
<sequence length="191" mass="21929">MSKKLLFFIAGGILIIFILSFFFIQQVNGSKISPEGATVGEEELTRDIKVLIQKPMKLKYVEFWHNGQYPFNPKTEDFKMDQHTGSAISIIGTVPGLSGPLSRKPHSVKEAMRIWIYLDTRKPSIPVDLICTAVTRRPAMDNLWWIGVMKSDFEEWYTPLKNSGLSEEDILSKLTDNWIAKYPIVSYWNIK</sequence>
<comment type="caution">
    <text evidence="1">The sequence shown here is derived from an EMBL/GenBank/DDBJ whole genome shotgun (WGS) entry which is preliminary data.</text>
</comment>
<evidence type="ECO:0000313" key="1">
    <source>
        <dbReference type="EMBL" id="MFM9329464.1"/>
    </source>
</evidence>
<evidence type="ECO:0000313" key="2">
    <source>
        <dbReference type="Proteomes" id="UP001631969"/>
    </source>
</evidence>